<gene>
    <name evidence="5" type="ORF">AAME72_08975</name>
</gene>
<feature type="signal peptide" evidence="3">
    <location>
        <begin position="1"/>
        <end position="31"/>
    </location>
</feature>
<feature type="compositionally biased region" description="Low complexity" evidence="1">
    <location>
        <begin position="653"/>
        <end position="666"/>
    </location>
</feature>
<evidence type="ECO:0000313" key="5">
    <source>
        <dbReference type="EMBL" id="XBM49987.1"/>
    </source>
</evidence>
<evidence type="ECO:0000256" key="1">
    <source>
        <dbReference type="SAM" id="MobiDB-lite"/>
    </source>
</evidence>
<keyword evidence="2" id="KW-0812">Transmembrane</keyword>
<organism evidence="5">
    <name type="scientific">Leifsonia sp. NPDC080035</name>
    <dbReference type="NCBI Taxonomy" id="3143936"/>
    <lineage>
        <taxon>Bacteria</taxon>
        <taxon>Bacillati</taxon>
        <taxon>Actinomycetota</taxon>
        <taxon>Actinomycetes</taxon>
        <taxon>Micrococcales</taxon>
        <taxon>Microbacteriaceae</taxon>
        <taxon>Leifsonia</taxon>
    </lineage>
</organism>
<dbReference type="SUPFAM" id="SSF53300">
    <property type="entry name" value="vWA-like"/>
    <property type="match status" value="1"/>
</dbReference>
<keyword evidence="2" id="KW-1133">Transmembrane helix</keyword>
<dbReference type="EMBL" id="CP157390">
    <property type="protein sequence ID" value="XBM49987.1"/>
    <property type="molecule type" value="Genomic_DNA"/>
</dbReference>
<dbReference type="AlphaFoldDB" id="A0AAU7GFH9"/>
<dbReference type="PROSITE" id="PS50234">
    <property type="entry name" value="VWFA"/>
    <property type="match status" value="1"/>
</dbReference>
<dbReference type="CDD" id="cd00198">
    <property type="entry name" value="vWFA"/>
    <property type="match status" value="1"/>
</dbReference>
<evidence type="ECO:0000259" key="4">
    <source>
        <dbReference type="PROSITE" id="PS50234"/>
    </source>
</evidence>
<protein>
    <submittedName>
        <fullName evidence="5">VWA domain-containing protein</fullName>
    </submittedName>
</protein>
<evidence type="ECO:0000256" key="3">
    <source>
        <dbReference type="SAM" id="SignalP"/>
    </source>
</evidence>
<keyword evidence="2" id="KW-0472">Membrane</keyword>
<feature type="region of interest" description="Disordered" evidence="1">
    <location>
        <begin position="642"/>
        <end position="670"/>
    </location>
</feature>
<feature type="domain" description="VWFA" evidence="4">
    <location>
        <begin position="184"/>
        <end position="404"/>
    </location>
</feature>
<dbReference type="InterPro" id="IPR036465">
    <property type="entry name" value="vWFA_dom_sf"/>
</dbReference>
<feature type="chain" id="PRO_5043403174" evidence="3">
    <location>
        <begin position="32"/>
        <end position="705"/>
    </location>
</feature>
<proteinExistence type="predicted"/>
<accession>A0AAU7GFH9</accession>
<feature type="transmembrane region" description="Helical" evidence="2">
    <location>
        <begin position="675"/>
        <end position="694"/>
    </location>
</feature>
<name>A0AAU7GFH9_9MICO</name>
<dbReference type="SMART" id="SM00327">
    <property type="entry name" value="VWA"/>
    <property type="match status" value="1"/>
</dbReference>
<evidence type="ECO:0000256" key="2">
    <source>
        <dbReference type="SAM" id="Phobius"/>
    </source>
</evidence>
<dbReference type="RefSeq" id="WP_348789897.1">
    <property type="nucleotide sequence ID" value="NZ_CP157390.1"/>
</dbReference>
<dbReference type="InterPro" id="IPR002035">
    <property type="entry name" value="VWF_A"/>
</dbReference>
<sequence>MGTGTRTLSVVAAAAVVLGAAVALPASPARAAVPAPGPTSAVVTVKVGGDRVDDTTIAGLAGVELGLFANQADTTPLLTCTSDADGDCSFVVTGAVLGTAPWVKETAAPAGWFANDVLRTGPGSGSGSVASPYEFQTPTLVEGNTYRSTSEFMKSSSNSLPTRSNGVWQQSRINPPLPASCGMDVALVLDLSASVGSNLPTLKSAADSFADAFVGTPSRMGVYSFSAESPSTQAGTGAVDANRPALQSVSTQAGADAFKAEYAGWGLGAGTNWDAALQRVADSGIHYDAVVVLTDGNPTRWGGTTLHGDGSSTHFTDTEAAIFSANVLKAEGTRVISFGIGSGVSGITSLNLAAISGQEAFDAAAGNVATADYFQIPDFSGAGDELRRLALANCTPSLTVIKQIVPGTTTGEDIAGAAPAGAGWTFDAAALTPGATVTPATATTQADGTGGVAFRAELPTGGAEALLSVAETQQPGYSLVTQGGVNAVCTDLAGGTPVAVTNDGALGFQVVVGADQAVGCMVYNRKLDPATVEVDKSWVVDGVTYANGSQPSGISAALQLSPPGGGSPVDQTFGSVVSGYAIGDAISFTETTSLARAGCTLESARVTEANGTTVDAALPYAATLTVAASHYTVTNVVHCTTAPVTPPGGSTGSEGSEPEGGPMTGTLSDTGSETGWMLVPVLAAVLLIGAGIALRRRKSNSTSAR</sequence>
<dbReference type="Gene3D" id="3.40.50.410">
    <property type="entry name" value="von Willebrand factor, type A domain"/>
    <property type="match status" value="1"/>
</dbReference>
<keyword evidence="3" id="KW-0732">Signal</keyword>
<reference evidence="5" key="1">
    <citation type="submission" date="2024-05" db="EMBL/GenBank/DDBJ databases">
        <title>The Natural Products Discovery Center: Release of the First 8490 Sequenced Strains for Exploring Actinobacteria Biosynthetic Diversity.</title>
        <authorList>
            <person name="Kalkreuter E."/>
            <person name="Kautsar S.A."/>
            <person name="Yang D."/>
            <person name="Bader C.D."/>
            <person name="Teijaro C.N."/>
            <person name="Fluegel L."/>
            <person name="Davis C.M."/>
            <person name="Simpson J.R."/>
            <person name="Lauterbach L."/>
            <person name="Steele A.D."/>
            <person name="Gui C."/>
            <person name="Meng S."/>
            <person name="Li G."/>
            <person name="Viehrig K."/>
            <person name="Ye F."/>
            <person name="Su P."/>
            <person name="Kiefer A.F."/>
            <person name="Nichols A."/>
            <person name="Cepeda A.J."/>
            <person name="Yan W."/>
            <person name="Fan B."/>
            <person name="Jiang Y."/>
            <person name="Adhikari A."/>
            <person name="Zheng C.-J."/>
            <person name="Schuster L."/>
            <person name="Cowan T.M."/>
            <person name="Smanski M.J."/>
            <person name="Chevrette M.G."/>
            <person name="de Carvalho L.P.S."/>
            <person name="Shen B."/>
        </authorList>
    </citation>
    <scope>NUCLEOTIDE SEQUENCE</scope>
    <source>
        <strain evidence="5">NPDC080035</strain>
    </source>
</reference>